<reference evidence="14 15" key="1">
    <citation type="journal article" date="2017" name="BMC Genomics">
        <title>Comparative genomic and phylogenomic analyses of the Bifidobacteriaceae family.</title>
        <authorList>
            <person name="Lugli G.A."/>
            <person name="Milani C."/>
            <person name="Turroni F."/>
            <person name="Duranti S."/>
            <person name="Mancabelli L."/>
            <person name="Mangifesta M."/>
            <person name="Ferrario C."/>
            <person name="Modesto M."/>
            <person name="Mattarelli P."/>
            <person name="Jiri K."/>
            <person name="van Sinderen D."/>
            <person name="Ventura M."/>
        </authorList>
    </citation>
    <scope>NUCLEOTIDE SEQUENCE [LARGE SCALE GENOMIC DNA]</scope>
    <source>
        <strain evidence="14 15">DSM 100196</strain>
    </source>
</reference>
<keyword evidence="8 11" id="KW-1133">Transmembrane helix</keyword>
<organism evidence="14 15">
    <name type="scientific">Bifidobacterium myosotis</name>
    <dbReference type="NCBI Taxonomy" id="1630166"/>
    <lineage>
        <taxon>Bacteria</taxon>
        <taxon>Bacillati</taxon>
        <taxon>Actinomycetota</taxon>
        <taxon>Actinomycetes</taxon>
        <taxon>Bifidobacteriales</taxon>
        <taxon>Bifidobacteriaceae</taxon>
        <taxon>Bifidobacterium</taxon>
    </lineage>
</organism>
<evidence type="ECO:0000256" key="11">
    <source>
        <dbReference type="SAM" id="Phobius"/>
    </source>
</evidence>
<feature type="compositionally biased region" description="Low complexity" evidence="10">
    <location>
        <begin position="347"/>
        <end position="373"/>
    </location>
</feature>
<dbReference type="OrthoDB" id="9786919at2"/>
<dbReference type="CDD" id="cd00082">
    <property type="entry name" value="HisKA"/>
    <property type="match status" value="1"/>
</dbReference>
<dbReference type="Gene3D" id="3.30.565.10">
    <property type="entry name" value="Histidine kinase-like ATPase, C-terminal domain"/>
    <property type="match status" value="2"/>
</dbReference>
<evidence type="ECO:0000313" key="14">
    <source>
        <dbReference type="EMBL" id="OZG59518.1"/>
    </source>
</evidence>
<dbReference type="AlphaFoldDB" id="A0A261FKB8"/>
<dbReference type="SMART" id="SM00388">
    <property type="entry name" value="HisKA"/>
    <property type="match status" value="1"/>
</dbReference>
<comment type="caution">
    <text evidence="14">The sequence shown here is derived from an EMBL/GenBank/DDBJ whole genome shotgun (WGS) entry which is preliminary data.</text>
</comment>
<evidence type="ECO:0000256" key="1">
    <source>
        <dbReference type="ARBA" id="ARBA00000085"/>
    </source>
</evidence>
<keyword evidence="7" id="KW-0418">Kinase</keyword>
<keyword evidence="6 11" id="KW-0812">Transmembrane</keyword>
<comment type="subcellular location">
    <subcellularLocation>
        <location evidence="2">Cell membrane</location>
    </subcellularLocation>
</comment>
<dbReference type="GO" id="GO:0005886">
    <property type="term" value="C:plasma membrane"/>
    <property type="evidence" value="ECO:0007669"/>
    <property type="project" value="UniProtKB-SubCell"/>
</dbReference>
<evidence type="ECO:0000256" key="6">
    <source>
        <dbReference type="ARBA" id="ARBA00022692"/>
    </source>
</evidence>
<dbReference type="Gene3D" id="6.10.340.10">
    <property type="match status" value="1"/>
</dbReference>
<comment type="catalytic activity">
    <reaction evidence="1">
        <text>ATP + protein L-histidine = ADP + protein N-phospho-L-histidine.</text>
        <dbReference type="EC" id="2.7.13.3"/>
    </reaction>
</comment>
<keyword evidence="15" id="KW-1185">Reference proteome</keyword>
<feature type="domain" description="Histidine kinase" evidence="12">
    <location>
        <begin position="201"/>
        <end position="497"/>
    </location>
</feature>
<name>A0A261FKB8_9BIFI</name>
<dbReference type="EMBL" id="MWWW01000014">
    <property type="protein sequence ID" value="OZG59518.1"/>
    <property type="molecule type" value="Genomic_DNA"/>
</dbReference>
<evidence type="ECO:0000256" key="3">
    <source>
        <dbReference type="ARBA" id="ARBA00012438"/>
    </source>
</evidence>
<dbReference type="InterPro" id="IPR003660">
    <property type="entry name" value="HAMP_dom"/>
</dbReference>
<dbReference type="InterPro" id="IPR036890">
    <property type="entry name" value="HATPase_C_sf"/>
</dbReference>
<dbReference type="InterPro" id="IPR003661">
    <property type="entry name" value="HisK_dim/P_dom"/>
</dbReference>
<feature type="transmembrane region" description="Helical" evidence="11">
    <location>
        <begin position="26"/>
        <end position="49"/>
    </location>
</feature>
<dbReference type="Proteomes" id="UP000216871">
    <property type="component" value="Unassembled WGS sequence"/>
</dbReference>
<proteinExistence type="predicted"/>
<evidence type="ECO:0000256" key="2">
    <source>
        <dbReference type="ARBA" id="ARBA00004236"/>
    </source>
</evidence>
<dbReference type="InterPro" id="IPR050428">
    <property type="entry name" value="TCS_sensor_his_kinase"/>
</dbReference>
<feature type="domain" description="HAMP" evidence="13">
    <location>
        <begin position="141"/>
        <end position="193"/>
    </location>
</feature>
<keyword evidence="11" id="KW-0472">Membrane</keyword>
<dbReference type="SUPFAM" id="SSF55874">
    <property type="entry name" value="ATPase domain of HSP90 chaperone/DNA topoisomerase II/histidine kinase"/>
    <property type="match status" value="2"/>
</dbReference>
<dbReference type="GO" id="GO:0000155">
    <property type="term" value="F:phosphorelay sensor kinase activity"/>
    <property type="evidence" value="ECO:0007669"/>
    <property type="project" value="InterPro"/>
</dbReference>
<dbReference type="SUPFAM" id="SSF47384">
    <property type="entry name" value="Homodimeric domain of signal transducing histidine kinase"/>
    <property type="match status" value="1"/>
</dbReference>
<dbReference type="SMART" id="SM00387">
    <property type="entry name" value="HATPase_c"/>
    <property type="match status" value="1"/>
</dbReference>
<dbReference type="InterPro" id="IPR036097">
    <property type="entry name" value="HisK_dim/P_sf"/>
</dbReference>
<dbReference type="Pfam" id="PF00512">
    <property type="entry name" value="HisKA"/>
    <property type="match status" value="1"/>
</dbReference>
<evidence type="ECO:0000259" key="13">
    <source>
        <dbReference type="PROSITE" id="PS50885"/>
    </source>
</evidence>
<accession>A0A261FKB8</accession>
<evidence type="ECO:0000256" key="4">
    <source>
        <dbReference type="ARBA" id="ARBA00022553"/>
    </source>
</evidence>
<dbReference type="InterPro" id="IPR005467">
    <property type="entry name" value="His_kinase_dom"/>
</dbReference>
<dbReference type="Gene3D" id="1.10.287.130">
    <property type="match status" value="1"/>
</dbReference>
<feature type="region of interest" description="Disordered" evidence="10">
    <location>
        <begin position="388"/>
        <end position="440"/>
    </location>
</feature>
<dbReference type="PANTHER" id="PTHR45436:SF5">
    <property type="entry name" value="SENSOR HISTIDINE KINASE TRCS"/>
    <property type="match status" value="1"/>
</dbReference>
<evidence type="ECO:0000256" key="5">
    <source>
        <dbReference type="ARBA" id="ARBA00022679"/>
    </source>
</evidence>
<evidence type="ECO:0000256" key="9">
    <source>
        <dbReference type="ARBA" id="ARBA00023012"/>
    </source>
</evidence>
<dbReference type="InterPro" id="IPR003594">
    <property type="entry name" value="HATPase_dom"/>
</dbReference>
<evidence type="ECO:0000256" key="7">
    <source>
        <dbReference type="ARBA" id="ARBA00022777"/>
    </source>
</evidence>
<dbReference type="SMART" id="SM00304">
    <property type="entry name" value="HAMP"/>
    <property type="match status" value="1"/>
</dbReference>
<feature type="region of interest" description="Disordered" evidence="10">
    <location>
        <begin position="345"/>
        <end position="373"/>
    </location>
</feature>
<dbReference type="PANTHER" id="PTHR45436">
    <property type="entry name" value="SENSOR HISTIDINE KINASE YKOH"/>
    <property type="match status" value="1"/>
</dbReference>
<gene>
    <name evidence="14" type="ORF">BMYO_1363</name>
</gene>
<feature type="transmembrane region" description="Helical" evidence="11">
    <location>
        <begin position="117"/>
        <end position="139"/>
    </location>
</feature>
<dbReference type="PROSITE" id="PS50109">
    <property type="entry name" value="HIS_KIN"/>
    <property type="match status" value="1"/>
</dbReference>
<keyword evidence="5" id="KW-0808">Transferase</keyword>
<evidence type="ECO:0000259" key="12">
    <source>
        <dbReference type="PROSITE" id="PS50109"/>
    </source>
</evidence>
<sequence length="502" mass="53135">MSEHHERRTRRRLRVRLAPRTFRGKIALAIGLLVAVFLAIALALQAMFFSRIYDRSSYRLYQVAKGSTLPSPENGELYVSTTGCYYTNYAVGCGPMTPGSIMEISDADMRKPLMQSAMWFSLALFAAFAVLAMIMAWLISRRLAGRISSLGAQMQRLDPAEPGGRVTLAGSDEVTDLAGDVNTMLERIERAAATQRQFIANASHELRTPIAVIETSLDAPLSQGRFPDDVEPAVRRALDADRNAADLVEGLLALSRVQNMALHHGDAEPPETSLGDAAEHALDVSWDAIEARGLNVRTDIDRSVRVRADETMLALLVGNLVRNAVVHNVECGDIAVTVRAAGGVVGDGTVSGDTADGSTVSGSTTDGSTMDDGTAAGRAELLVENSTETGADGGAAGDATVNDGSAGNNAAHDSGESGESDESGGSSDAGRPSDSSDLDNLLVPFHRGAASRLENRPGNGLGLSIVKEIADLYHAELRLARPEAGRFAVSVRFCNNHVHVGA</sequence>
<dbReference type="PROSITE" id="PS50885">
    <property type="entry name" value="HAMP"/>
    <property type="match status" value="1"/>
</dbReference>
<evidence type="ECO:0000256" key="10">
    <source>
        <dbReference type="SAM" id="MobiDB-lite"/>
    </source>
</evidence>
<protein>
    <recommendedName>
        <fullName evidence="3">histidine kinase</fullName>
        <ecNumber evidence="3">2.7.13.3</ecNumber>
    </recommendedName>
</protein>
<keyword evidence="9" id="KW-0902">Two-component regulatory system</keyword>
<dbReference type="EC" id="2.7.13.3" evidence="3"/>
<keyword evidence="4" id="KW-0597">Phosphoprotein</keyword>
<dbReference type="RefSeq" id="WP_094667803.1">
    <property type="nucleotide sequence ID" value="NZ_MWWW01000014.1"/>
</dbReference>
<evidence type="ECO:0000313" key="15">
    <source>
        <dbReference type="Proteomes" id="UP000216871"/>
    </source>
</evidence>
<evidence type="ECO:0000256" key="8">
    <source>
        <dbReference type="ARBA" id="ARBA00022989"/>
    </source>
</evidence>